<dbReference type="Gene3D" id="1.10.510.10">
    <property type="entry name" value="Transferase(Phosphotransferase) domain 1"/>
    <property type="match status" value="1"/>
</dbReference>
<dbReference type="Pfam" id="PF00350">
    <property type="entry name" value="Dynamin_N"/>
    <property type="match status" value="1"/>
</dbReference>
<dbReference type="PROSITE" id="PS00107">
    <property type="entry name" value="PROTEIN_KINASE_ATP"/>
    <property type="match status" value="1"/>
</dbReference>
<dbReference type="InterPro" id="IPR011009">
    <property type="entry name" value="Kinase-like_dom_sf"/>
</dbReference>
<dbReference type="GO" id="GO:0004674">
    <property type="term" value="F:protein serine/threonine kinase activity"/>
    <property type="evidence" value="ECO:0007669"/>
    <property type="project" value="UniProtKB-KW"/>
</dbReference>
<dbReference type="InterPro" id="IPR027417">
    <property type="entry name" value="P-loop_NTPase"/>
</dbReference>
<keyword evidence="9" id="KW-1185">Reference proteome</keyword>
<reference evidence="8" key="1">
    <citation type="submission" date="2022-08" db="UniProtKB">
        <authorList>
            <consortium name="EnsemblMetazoa"/>
        </authorList>
    </citation>
    <scope>IDENTIFICATION</scope>
    <source>
        <strain evidence="8">05x7-T-G4-1.051#20</strain>
    </source>
</reference>
<dbReference type="InterPro" id="IPR008271">
    <property type="entry name" value="Ser/Thr_kinase_AS"/>
</dbReference>
<protein>
    <recommendedName>
        <fullName evidence="7">Protein kinase domain-containing protein</fullName>
    </recommendedName>
</protein>
<dbReference type="InterPro" id="IPR017441">
    <property type="entry name" value="Protein_kinase_ATP_BS"/>
</dbReference>
<evidence type="ECO:0000256" key="6">
    <source>
        <dbReference type="SAM" id="MobiDB-lite"/>
    </source>
</evidence>
<dbReference type="OrthoDB" id="4062651at2759"/>
<keyword evidence="2" id="KW-0723">Serine/threonine-protein kinase</keyword>
<dbReference type="PROSITE" id="PS50011">
    <property type="entry name" value="PROTEIN_KINASE_DOM"/>
    <property type="match status" value="1"/>
</dbReference>
<dbReference type="SMART" id="SM00220">
    <property type="entry name" value="S_TKc"/>
    <property type="match status" value="1"/>
</dbReference>
<dbReference type="SUPFAM" id="SSF56112">
    <property type="entry name" value="Protein kinase-like (PK-like)"/>
    <property type="match status" value="1"/>
</dbReference>
<dbReference type="GO" id="GO:0005524">
    <property type="term" value="F:ATP binding"/>
    <property type="evidence" value="ECO:0007669"/>
    <property type="project" value="UniProtKB-UniRule"/>
</dbReference>
<comment type="similarity">
    <text evidence="1">Belongs to the protein kinase superfamily. TKL Ser/Thr protein kinase family. ROCO subfamily.</text>
</comment>
<dbReference type="PROSITE" id="PS00675">
    <property type="entry name" value="SIGMA54_INTERACT_1"/>
    <property type="match status" value="1"/>
</dbReference>
<keyword evidence="2" id="KW-0418">Kinase</keyword>
<keyword evidence="2" id="KW-0808">Transferase</keyword>
<dbReference type="AlphaFoldDB" id="A0A8W8LSF5"/>
<keyword evidence="4 5" id="KW-0067">ATP-binding</keyword>
<dbReference type="SUPFAM" id="SSF52540">
    <property type="entry name" value="P-loop containing nucleoside triphosphate hydrolases"/>
    <property type="match status" value="1"/>
</dbReference>
<evidence type="ECO:0000256" key="2">
    <source>
        <dbReference type="ARBA" id="ARBA00022527"/>
    </source>
</evidence>
<keyword evidence="3 5" id="KW-0547">Nucleotide-binding</keyword>
<proteinExistence type="inferred from homology"/>
<feature type="region of interest" description="Disordered" evidence="6">
    <location>
        <begin position="566"/>
        <end position="590"/>
    </location>
</feature>
<feature type="binding site" evidence="5">
    <location>
        <position position="757"/>
    </location>
    <ligand>
        <name>ATP</name>
        <dbReference type="ChEBI" id="CHEBI:30616"/>
    </ligand>
</feature>
<evidence type="ECO:0000256" key="4">
    <source>
        <dbReference type="ARBA" id="ARBA00022840"/>
    </source>
</evidence>
<evidence type="ECO:0000313" key="9">
    <source>
        <dbReference type="Proteomes" id="UP000005408"/>
    </source>
</evidence>
<accession>A0A8W8LSF5</accession>
<dbReference type="PROSITE" id="PS00108">
    <property type="entry name" value="PROTEIN_KINASE_ST"/>
    <property type="match status" value="1"/>
</dbReference>
<feature type="domain" description="Protein kinase" evidence="7">
    <location>
        <begin position="726"/>
        <end position="1005"/>
    </location>
</feature>
<evidence type="ECO:0000256" key="1">
    <source>
        <dbReference type="ARBA" id="ARBA00008171"/>
    </source>
</evidence>
<dbReference type="OMA" id="THVICEL"/>
<dbReference type="PANTHER" id="PTHR26392">
    <property type="entry name" value="MITOGEN-ACTIVATED PROTEIN KINASE KINASE KINASE 7-RELATED"/>
    <property type="match status" value="1"/>
</dbReference>
<evidence type="ECO:0000256" key="5">
    <source>
        <dbReference type="PROSITE-ProRule" id="PRU10141"/>
    </source>
</evidence>
<name>A0A8W8LSF5_MAGGI</name>
<dbReference type="Pfam" id="PF07714">
    <property type="entry name" value="PK_Tyr_Ser-Thr"/>
    <property type="match status" value="1"/>
</dbReference>
<dbReference type="Gene3D" id="3.40.50.300">
    <property type="entry name" value="P-loop containing nucleotide triphosphate hydrolases"/>
    <property type="match status" value="1"/>
</dbReference>
<evidence type="ECO:0000313" key="8">
    <source>
        <dbReference type="EnsemblMetazoa" id="G29475.3:cds"/>
    </source>
</evidence>
<dbReference type="EnsemblMetazoa" id="G29475.3">
    <property type="protein sequence ID" value="G29475.3:cds"/>
    <property type="gene ID" value="G29475"/>
</dbReference>
<evidence type="ECO:0000259" key="7">
    <source>
        <dbReference type="PROSITE" id="PS50011"/>
    </source>
</evidence>
<dbReference type="PANTHER" id="PTHR26392:SF92">
    <property type="entry name" value="PROTEIN KINASE DOMAIN-CONTAINING PROTEIN"/>
    <property type="match status" value="1"/>
</dbReference>
<dbReference type="InterPro" id="IPR025662">
    <property type="entry name" value="Sigma_54_int_dom_ATP-bd_1"/>
</dbReference>
<evidence type="ECO:0000256" key="3">
    <source>
        <dbReference type="ARBA" id="ARBA00022741"/>
    </source>
</evidence>
<sequence length="1012" mass="117126">MSSESFVSKSHRVICEEDILGIPDLVTAREYMKSWGVKKKGIRNTEDAIQVLVEHWREKEKQSKELVKKEGESEISNEFQQAILDDHRKREKLVIKIDETLGFYQRLPRQQKNDLERFITDLVHKCEVKKHELMSPECTILVAGETGAGKSSFINLLLETNLLPTSQLACTSTFCELHKSRDNRKVATLYYKALEGPGSERSPVKIDIGTEERLKQLAVEISRIDENTDESPYERIVIQYPFPLLEKGIVLVDTPGIGESKTLVKHVSRYLEKSFGFIYVVNSSNAGGVHEGRLKDFLRTVISNAEEELYHDSTLFICNKWETVPDKYKEEVRIDTMRKLQKFFSNITEDQLFFMSVGEAQRHYDTLGKMSPEHHAMLSGIQRLLPASLENKLNIHYRFLSQILKRSIYSLKVAQNMAKCSKEEKEKLIMDIKSRMQTIQCKAMRSVDDLRRGMEYETNSLYDTLRKVVNTPEFRRACGHWEPRECPGSKDTKKLIGDASELIENRVCMNVDSWEKKFQVKKTLKEKIISKLKRDCELMEDQIREIESTLIAGENVIIRDLHATMKGDPRGKKMKNKKKGKDDKSSDMNVRSLGGAVSITGRFDSNKATKKFFKDFKKKAPEISMAEATDLYIQNIVNSKDLLKNIGNFLNRYIKGIDLVARKIPDFISSDENMLIEMQKQLQESAENMLEVPKMIRECTMIQGDLDMIYVNDIMRKDYRLRDLEWSDRTKLGSGAFAEVYAAKLRQGDRSVDVALKWFKDRIKPSTVTDILLEDRTMREMKHRNLIRYYGCTLQVKSSNLHWIMILEYCKCTLRDKVIHEDYQNPGKVDHSLQQTPKLEMARYASQICQGLEFLHGKDLVHRDLKLENILLTSEDLIKLTDVGLSKPQTDISGTLAGSPVYMAPEVHLQRGIYNRKADIFSLGIMLWEMWYGEDAADHISSVLSAKGISARNLGIEYEDGLRPKMYDRYRPDLEWSNLIVQCWALEAKQRPEARHVRRFFDDFLRVNRPMK</sequence>
<dbReference type="InterPro" id="IPR045063">
    <property type="entry name" value="Dynamin_N"/>
</dbReference>
<dbReference type="Proteomes" id="UP000005408">
    <property type="component" value="Unassembled WGS sequence"/>
</dbReference>
<organism evidence="8 9">
    <name type="scientific">Magallana gigas</name>
    <name type="common">Pacific oyster</name>
    <name type="synonym">Crassostrea gigas</name>
    <dbReference type="NCBI Taxonomy" id="29159"/>
    <lineage>
        <taxon>Eukaryota</taxon>
        <taxon>Metazoa</taxon>
        <taxon>Spiralia</taxon>
        <taxon>Lophotrochozoa</taxon>
        <taxon>Mollusca</taxon>
        <taxon>Bivalvia</taxon>
        <taxon>Autobranchia</taxon>
        <taxon>Pteriomorphia</taxon>
        <taxon>Ostreida</taxon>
        <taxon>Ostreoidea</taxon>
        <taxon>Ostreidae</taxon>
        <taxon>Magallana</taxon>
    </lineage>
</organism>
<dbReference type="InterPro" id="IPR000719">
    <property type="entry name" value="Prot_kinase_dom"/>
</dbReference>
<dbReference type="InterPro" id="IPR001245">
    <property type="entry name" value="Ser-Thr/Tyr_kinase_cat_dom"/>
</dbReference>